<dbReference type="Pfam" id="PF03589">
    <property type="entry name" value="Antiterm"/>
    <property type="match status" value="2"/>
</dbReference>
<reference evidence="4 5" key="1">
    <citation type="submission" date="2019-06" db="EMBL/GenBank/DDBJ databases">
        <title>Taxogenomics and systematics of the genus Pantoea.</title>
        <authorList>
            <person name="Tambong J.T."/>
        </authorList>
    </citation>
    <scope>NUCLEOTIDE SEQUENCE [LARGE SCALE GENOMIC DNA]</scope>
    <source>
        <strain evidence="4 5">LMG 2558</strain>
    </source>
</reference>
<keyword evidence="5" id="KW-1185">Reference proteome</keyword>
<evidence type="ECO:0000313" key="4">
    <source>
        <dbReference type="EMBL" id="TPV31056.1"/>
    </source>
</evidence>
<dbReference type="InterPro" id="IPR003222">
    <property type="entry name" value="Antitermntn"/>
</dbReference>
<evidence type="ECO:0000256" key="1">
    <source>
        <dbReference type="ARBA" id="ARBA00023015"/>
    </source>
</evidence>
<accession>A0ABY2ZIA9</accession>
<dbReference type="HAMAP" id="MF_04158">
    <property type="entry name" value="Antitermination_lambda"/>
    <property type="match status" value="1"/>
</dbReference>
<keyword evidence="3" id="KW-0804">Transcription</keyword>
<dbReference type="InterPro" id="IPR036410">
    <property type="entry name" value="HSP_DnaJ_Cys-rich_dom_sf"/>
</dbReference>
<dbReference type="InterPro" id="IPR038500">
    <property type="entry name" value="Antitermination_sf"/>
</dbReference>
<evidence type="ECO:0000313" key="5">
    <source>
        <dbReference type="Proteomes" id="UP000316142"/>
    </source>
</evidence>
<evidence type="ECO:0000256" key="2">
    <source>
        <dbReference type="ARBA" id="ARBA00023125"/>
    </source>
</evidence>
<proteinExistence type="inferred from homology"/>
<protein>
    <submittedName>
        <fullName evidence="4">Antitermination protein</fullName>
    </submittedName>
</protein>
<dbReference type="Gene3D" id="1.10.274.110">
    <property type="match status" value="1"/>
</dbReference>
<comment type="caution">
    <text evidence="4">The sequence shown here is derived from an EMBL/GenBank/DDBJ whole genome shotgun (WGS) entry which is preliminary data.</text>
</comment>
<keyword evidence="1" id="KW-0805">Transcription regulation</keyword>
<sequence length="234" mass="25995">MMKLESVVKYHSPRSVSPFTRQSSRSPDDMTGSDVMAALGMTQKRAPLGYSAFFGKMHLSRYDRDRAIRLLTMTGMKASARYPALAKLPEEERMAIITTIAGYAFLDYARSPDTESPCHACHGTGLCNGKCCSKCSGKGVVRAACKDCKGRGEALNRVMTRFQGVPVYQPCKRCSGRGFERIPSAVVFRAVCQVTQAVTLDTWNKSVKQLLEFLVAELHREEAWAEKQLTHITK</sequence>
<keyword evidence="2" id="KW-0238">DNA-binding</keyword>
<gene>
    <name evidence="4" type="ORF">FJW00_03985</name>
</gene>
<dbReference type="EMBL" id="VHIZ01000022">
    <property type="protein sequence ID" value="TPV31056.1"/>
    <property type="molecule type" value="Genomic_DNA"/>
</dbReference>
<evidence type="ECO:0000256" key="3">
    <source>
        <dbReference type="ARBA" id="ARBA00023163"/>
    </source>
</evidence>
<organism evidence="4 5">
    <name type="scientific">Pantoea anthophila</name>
    <dbReference type="NCBI Taxonomy" id="470931"/>
    <lineage>
        <taxon>Bacteria</taxon>
        <taxon>Pseudomonadati</taxon>
        <taxon>Pseudomonadota</taxon>
        <taxon>Gammaproteobacteria</taxon>
        <taxon>Enterobacterales</taxon>
        <taxon>Erwiniaceae</taxon>
        <taxon>Pantoea</taxon>
    </lineage>
</organism>
<dbReference type="Proteomes" id="UP000316142">
    <property type="component" value="Unassembled WGS sequence"/>
</dbReference>
<dbReference type="RefSeq" id="WP_140923107.1">
    <property type="nucleotide sequence ID" value="NZ_VHIZ01000022.1"/>
</dbReference>
<name>A0ABY2ZIA9_9GAMM</name>
<dbReference type="SUPFAM" id="SSF57938">
    <property type="entry name" value="DnaJ/Hsp40 cysteine-rich domain"/>
    <property type="match status" value="1"/>
</dbReference>